<comment type="caution">
    <text evidence="1">The sequence shown here is derived from an EMBL/GenBank/DDBJ whole genome shotgun (WGS) entry which is preliminary data.</text>
</comment>
<dbReference type="InterPro" id="IPR023696">
    <property type="entry name" value="Ureohydrolase_dom_sf"/>
</dbReference>
<dbReference type="SUPFAM" id="SSF52768">
    <property type="entry name" value="Arginase/deacetylase"/>
    <property type="match status" value="1"/>
</dbReference>
<evidence type="ECO:0000313" key="2">
    <source>
        <dbReference type="Proteomes" id="UP000236919"/>
    </source>
</evidence>
<proteinExistence type="predicted"/>
<dbReference type="Proteomes" id="UP000236919">
    <property type="component" value="Unassembled WGS sequence"/>
</dbReference>
<accession>A0A2S4M913</accession>
<dbReference type="AlphaFoldDB" id="A0A2S4M913"/>
<protein>
    <recommendedName>
        <fullName evidence="3">Arginase family protein</fullName>
    </recommendedName>
</protein>
<evidence type="ECO:0008006" key="3">
    <source>
        <dbReference type="Google" id="ProtNLM"/>
    </source>
</evidence>
<gene>
    <name evidence="1" type="ORF">CYD53_1071</name>
</gene>
<keyword evidence="2" id="KW-1185">Reference proteome</keyword>
<dbReference type="EMBL" id="PQFZ01000007">
    <property type="protein sequence ID" value="POR51220.1"/>
    <property type="molecule type" value="Genomic_DNA"/>
</dbReference>
<evidence type="ECO:0000313" key="1">
    <source>
        <dbReference type="EMBL" id="POR51220.1"/>
    </source>
</evidence>
<feature type="non-terminal residue" evidence="1">
    <location>
        <position position="1"/>
    </location>
</feature>
<reference evidence="1 2" key="1">
    <citation type="submission" date="2018-01" db="EMBL/GenBank/DDBJ databases">
        <title>Genomic Encyclopedia of Type Strains, Phase III (KMG-III): the genomes of soil and plant-associated and newly described type strains.</title>
        <authorList>
            <person name="Whitman W."/>
        </authorList>
    </citation>
    <scope>NUCLEOTIDE SEQUENCE [LARGE SCALE GENOMIC DNA]</scope>
    <source>
        <strain evidence="1 2">1131</strain>
    </source>
</reference>
<name>A0A2S4M913_9HYPH</name>
<organism evidence="1 2">
    <name type="scientific">Bosea psychrotolerans</name>
    <dbReference type="NCBI Taxonomy" id="1871628"/>
    <lineage>
        <taxon>Bacteria</taxon>
        <taxon>Pseudomonadati</taxon>
        <taxon>Pseudomonadota</taxon>
        <taxon>Alphaproteobacteria</taxon>
        <taxon>Hyphomicrobiales</taxon>
        <taxon>Boseaceae</taxon>
        <taxon>Bosea</taxon>
    </lineage>
</organism>
<dbReference type="Gene3D" id="3.40.800.10">
    <property type="entry name" value="Ureohydrolase domain"/>
    <property type="match status" value="1"/>
</dbReference>
<sequence length="105" mass="11488">GLPTKAIWITIDKDVLGRSDAVTNWDQGDMPLSQLLSAVERLAAQCEVLGIDICGDYSRAVFSDPLRATLAYFDHPPRFQPSADDLAINAQVNAALLDCFERVLP</sequence>